<reference evidence="1 2" key="1">
    <citation type="submission" date="2022-06" db="EMBL/GenBank/DDBJ databases">
        <title>Roseomonas CN29.</title>
        <authorList>
            <person name="Cheng Y."/>
            <person name="He X."/>
        </authorList>
    </citation>
    <scope>NUCLEOTIDE SEQUENCE [LARGE SCALE GENOMIC DNA]</scope>
    <source>
        <strain evidence="1 2">CN29</strain>
    </source>
</reference>
<comment type="caution">
    <text evidence="1">The sequence shown here is derived from an EMBL/GenBank/DDBJ whole genome shotgun (WGS) entry which is preliminary data.</text>
</comment>
<evidence type="ECO:0008006" key="3">
    <source>
        <dbReference type="Google" id="ProtNLM"/>
    </source>
</evidence>
<organism evidence="1 2">
    <name type="scientific">Roseomonas populi</name>
    <dbReference type="NCBI Taxonomy" id="3121582"/>
    <lineage>
        <taxon>Bacteria</taxon>
        <taxon>Pseudomonadati</taxon>
        <taxon>Pseudomonadota</taxon>
        <taxon>Alphaproteobacteria</taxon>
        <taxon>Acetobacterales</taxon>
        <taxon>Roseomonadaceae</taxon>
        <taxon>Roseomonas</taxon>
    </lineage>
</organism>
<evidence type="ECO:0000313" key="2">
    <source>
        <dbReference type="Proteomes" id="UP001524642"/>
    </source>
</evidence>
<protein>
    <recommendedName>
        <fullName evidence="3">Transcriptional regulator</fullName>
    </recommendedName>
</protein>
<keyword evidence="2" id="KW-1185">Reference proteome</keyword>
<gene>
    <name evidence="1" type="ORF">NRP21_13810</name>
</gene>
<evidence type="ECO:0000313" key="1">
    <source>
        <dbReference type="EMBL" id="MCR0983128.1"/>
    </source>
</evidence>
<accession>A0ABT1X4U5</accession>
<proteinExistence type="predicted"/>
<dbReference type="RefSeq" id="WP_257716797.1">
    <property type="nucleotide sequence ID" value="NZ_JANJOU010000010.1"/>
</dbReference>
<dbReference type="EMBL" id="JANJOU010000010">
    <property type="protein sequence ID" value="MCR0983128.1"/>
    <property type="molecule type" value="Genomic_DNA"/>
</dbReference>
<name>A0ABT1X4U5_9PROT</name>
<sequence>MLLSDGSVRRPKALREAGIRPQAIADALRAGQVAKTQDGAYFVPGAEPRRDLVDLAGACTRMPRAVVCLLSAAHLAGLVDEAPPKLWLALPQGVHATTVGDTPRQVLRWSYNGAFEVGIVEDEVCGVTIRRTDAVRTVVDLLRYSKHVGGIGSGIRAARRYVANGGRATDFLVVAETLQVPSSTMRDLQVAAAAIGGGE</sequence>
<dbReference type="Proteomes" id="UP001524642">
    <property type="component" value="Unassembled WGS sequence"/>
</dbReference>